<evidence type="ECO:0000256" key="1">
    <source>
        <dbReference type="ARBA" id="ARBA00006484"/>
    </source>
</evidence>
<dbReference type="Proteomes" id="UP001527925">
    <property type="component" value="Unassembled WGS sequence"/>
</dbReference>
<dbReference type="Pfam" id="PF13561">
    <property type="entry name" value="adh_short_C2"/>
    <property type="match status" value="1"/>
</dbReference>
<evidence type="ECO:0000259" key="4">
    <source>
        <dbReference type="SMART" id="SM00822"/>
    </source>
</evidence>
<dbReference type="InterPro" id="IPR020904">
    <property type="entry name" value="Sc_DH/Rdtase_CS"/>
</dbReference>
<dbReference type="PROSITE" id="PS00061">
    <property type="entry name" value="ADH_SHORT"/>
    <property type="match status" value="1"/>
</dbReference>
<dbReference type="PANTHER" id="PTHR42760:SF133">
    <property type="entry name" value="3-OXOACYL-[ACYL-CARRIER-PROTEIN] REDUCTASE"/>
    <property type="match status" value="1"/>
</dbReference>
<reference evidence="5 6" key="1">
    <citation type="submission" date="2023-09" db="EMBL/GenBank/DDBJ databases">
        <title>Pangenome analysis of Batrachochytrium dendrobatidis and related Chytrids.</title>
        <authorList>
            <person name="Yacoub M.N."/>
            <person name="Stajich J.E."/>
            <person name="James T.Y."/>
        </authorList>
    </citation>
    <scope>NUCLEOTIDE SEQUENCE [LARGE SCALE GENOMIC DNA]</scope>
    <source>
        <strain evidence="5 6">JEL0888</strain>
    </source>
</reference>
<dbReference type="EMBL" id="JADGIZ020000049">
    <property type="protein sequence ID" value="KAL2913243.1"/>
    <property type="molecule type" value="Genomic_DNA"/>
</dbReference>
<accession>A0ABR4N142</accession>
<sequence length="244" mass="24979">MSRAVVTGGSRGIGLAAARRFAAHGVPTVLVSRSAEALEAARAQLQRELGGGCPAIDIRAADVGVASDVEELCKELSANGPVSHLVNAAGIAPSGLLMAATDEAIQKTLATNLVGAMLMSRGLLRGMVRQRAGSIVNVASVVGVRMGSTGQTVYAASKAGLEGFTRSLAREVGPKGVRVNTIAPGFVETDMTAGINNARREMLLKNIPLGRFGTPDEIADAIYFLATSPFVTGHTLVADGGQTA</sequence>
<proteinExistence type="inferred from homology"/>
<keyword evidence="6" id="KW-1185">Reference proteome</keyword>
<dbReference type="PANTHER" id="PTHR42760">
    <property type="entry name" value="SHORT-CHAIN DEHYDROGENASES/REDUCTASES FAMILY MEMBER"/>
    <property type="match status" value="1"/>
</dbReference>
<organism evidence="5 6">
    <name type="scientific">Polyrhizophydium stewartii</name>
    <dbReference type="NCBI Taxonomy" id="2732419"/>
    <lineage>
        <taxon>Eukaryota</taxon>
        <taxon>Fungi</taxon>
        <taxon>Fungi incertae sedis</taxon>
        <taxon>Chytridiomycota</taxon>
        <taxon>Chytridiomycota incertae sedis</taxon>
        <taxon>Chytridiomycetes</taxon>
        <taxon>Rhizophydiales</taxon>
        <taxon>Rhizophydiales incertae sedis</taxon>
        <taxon>Polyrhizophydium</taxon>
    </lineage>
</organism>
<evidence type="ECO:0000256" key="3">
    <source>
        <dbReference type="ARBA" id="ARBA00023002"/>
    </source>
</evidence>
<evidence type="ECO:0000256" key="2">
    <source>
        <dbReference type="ARBA" id="ARBA00022857"/>
    </source>
</evidence>
<comment type="similarity">
    <text evidence="1">Belongs to the short-chain dehydrogenases/reductases (SDR) family.</text>
</comment>
<keyword evidence="3" id="KW-0560">Oxidoreductase</keyword>
<name>A0ABR4N142_9FUNG</name>
<feature type="domain" description="Ketoreductase" evidence="4">
    <location>
        <begin position="2"/>
        <end position="185"/>
    </location>
</feature>
<dbReference type="InterPro" id="IPR002347">
    <property type="entry name" value="SDR_fam"/>
</dbReference>
<dbReference type="InterPro" id="IPR057326">
    <property type="entry name" value="KR_dom"/>
</dbReference>
<dbReference type="InterPro" id="IPR036291">
    <property type="entry name" value="NAD(P)-bd_dom_sf"/>
</dbReference>
<dbReference type="PRINTS" id="PR00080">
    <property type="entry name" value="SDRFAMILY"/>
</dbReference>
<gene>
    <name evidence="5" type="ORF">HK105_207245</name>
</gene>
<keyword evidence="2" id="KW-0521">NADP</keyword>
<dbReference type="SMART" id="SM00822">
    <property type="entry name" value="PKS_KR"/>
    <property type="match status" value="1"/>
</dbReference>
<dbReference type="Gene3D" id="3.40.50.720">
    <property type="entry name" value="NAD(P)-binding Rossmann-like Domain"/>
    <property type="match status" value="1"/>
</dbReference>
<dbReference type="PRINTS" id="PR00081">
    <property type="entry name" value="GDHRDH"/>
</dbReference>
<evidence type="ECO:0000313" key="5">
    <source>
        <dbReference type="EMBL" id="KAL2913243.1"/>
    </source>
</evidence>
<protein>
    <recommendedName>
        <fullName evidence="4">Ketoreductase domain-containing protein</fullName>
    </recommendedName>
</protein>
<dbReference type="SUPFAM" id="SSF51735">
    <property type="entry name" value="NAD(P)-binding Rossmann-fold domains"/>
    <property type="match status" value="1"/>
</dbReference>
<comment type="caution">
    <text evidence="5">The sequence shown here is derived from an EMBL/GenBank/DDBJ whole genome shotgun (WGS) entry which is preliminary data.</text>
</comment>
<evidence type="ECO:0000313" key="6">
    <source>
        <dbReference type="Proteomes" id="UP001527925"/>
    </source>
</evidence>